<evidence type="ECO:0000256" key="6">
    <source>
        <dbReference type="ARBA" id="ARBA00049348"/>
    </source>
</evidence>
<dbReference type="CDD" id="cd06445">
    <property type="entry name" value="ATase"/>
    <property type="match status" value="1"/>
</dbReference>
<keyword evidence="9" id="KW-1185">Reference proteome</keyword>
<evidence type="ECO:0000256" key="1">
    <source>
        <dbReference type="ARBA" id="ARBA00001286"/>
    </source>
</evidence>
<dbReference type="InterPro" id="IPR036388">
    <property type="entry name" value="WH-like_DNA-bd_sf"/>
</dbReference>
<dbReference type="Gene3D" id="1.10.10.10">
    <property type="entry name" value="Winged helix-like DNA-binding domain superfamily/Winged helix DNA-binding domain"/>
    <property type="match status" value="1"/>
</dbReference>
<dbReference type="InterPro" id="IPR014048">
    <property type="entry name" value="MethylDNA_cys_MeTrfase_DNA-bd"/>
</dbReference>
<dbReference type="SUPFAM" id="SSF53155">
    <property type="entry name" value="Methylated DNA-protein cysteine methyltransferase domain"/>
    <property type="match status" value="1"/>
</dbReference>
<dbReference type="EMBL" id="JANRHA010000001">
    <property type="protein sequence ID" value="MDG3013208.1"/>
    <property type="molecule type" value="Genomic_DNA"/>
</dbReference>
<sequence length="178" mass="18446">MDTAIGHALFDTAIGWCAVAWNEAGVSAVQLPESDVAHTRQRIRAAAPGVAEATPSVVAGRAIRGMRALLQGESVDLTEIPLDLRGVPEFALRVYAVTQQIRPGRTLTYGQVADRLGDRGSARAVGGALGRNPVPLLVPCHRVVAAAGRPGGFSAYGGAASKLRILAIEQSGAGITLF</sequence>
<dbReference type="InterPro" id="IPR001497">
    <property type="entry name" value="MethylDNA_cys_MeTrfase_AS"/>
</dbReference>
<evidence type="ECO:0000256" key="2">
    <source>
        <dbReference type="ARBA" id="ARBA00022603"/>
    </source>
</evidence>
<dbReference type="InterPro" id="IPR036631">
    <property type="entry name" value="MGMT_N_sf"/>
</dbReference>
<evidence type="ECO:0000256" key="3">
    <source>
        <dbReference type="ARBA" id="ARBA00022679"/>
    </source>
</evidence>
<name>A0A9X4RC51_9ACTN</name>
<dbReference type="Proteomes" id="UP001152755">
    <property type="component" value="Unassembled WGS sequence"/>
</dbReference>
<dbReference type="RefSeq" id="WP_277829454.1">
    <property type="nucleotide sequence ID" value="NZ_JAAIVF010000001.1"/>
</dbReference>
<dbReference type="Gene3D" id="3.30.160.70">
    <property type="entry name" value="Methylated DNA-protein cysteine methyltransferase domain"/>
    <property type="match status" value="1"/>
</dbReference>
<dbReference type="Pfam" id="PF01035">
    <property type="entry name" value="DNA_binding_1"/>
    <property type="match status" value="1"/>
</dbReference>
<keyword evidence="3" id="KW-0808">Transferase</keyword>
<evidence type="ECO:0000259" key="7">
    <source>
        <dbReference type="Pfam" id="PF01035"/>
    </source>
</evidence>
<reference evidence="8" key="1">
    <citation type="submission" date="2022-08" db="EMBL/GenBank/DDBJ databases">
        <title>Genome analysis of Corynebacteriales strain.</title>
        <authorList>
            <person name="Lee S.D."/>
        </authorList>
    </citation>
    <scope>NUCLEOTIDE SEQUENCE</scope>
    <source>
        <strain evidence="8">D3-21</strain>
    </source>
</reference>
<proteinExistence type="predicted"/>
<dbReference type="PANTHER" id="PTHR10815:SF5">
    <property type="entry name" value="METHYLATED-DNA--PROTEIN-CYSTEINE METHYLTRANSFERASE"/>
    <property type="match status" value="1"/>
</dbReference>
<dbReference type="GO" id="GO:0003908">
    <property type="term" value="F:methylated-DNA-[protein]-cysteine S-methyltransferase activity"/>
    <property type="evidence" value="ECO:0007669"/>
    <property type="project" value="UniProtKB-EC"/>
</dbReference>
<dbReference type="GO" id="GO:0006281">
    <property type="term" value="P:DNA repair"/>
    <property type="evidence" value="ECO:0007669"/>
    <property type="project" value="UniProtKB-KW"/>
</dbReference>
<dbReference type="PROSITE" id="PS00374">
    <property type="entry name" value="MGMT"/>
    <property type="match status" value="1"/>
</dbReference>
<organism evidence="8 9">
    <name type="scientific">Speluncibacter jeojiensis</name>
    <dbReference type="NCBI Taxonomy" id="2710754"/>
    <lineage>
        <taxon>Bacteria</taxon>
        <taxon>Bacillati</taxon>
        <taxon>Actinomycetota</taxon>
        <taxon>Actinomycetes</taxon>
        <taxon>Mycobacteriales</taxon>
        <taxon>Speluncibacteraceae</taxon>
        <taxon>Speluncibacter</taxon>
    </lineage>
</organism>
<feature type="domain" description="Methylated-DNA-[protein]-cysteine S-methyltransferase DNA binding" evidence="7">
    <location>
        <begin position="89"/>
        <end position="170"/>
    </location>
</feature>
<keyword evidence="2" id="KW-0489">Methyltransferase</keyword>
<dbReference type="SUPFAM" id="SSF46767">
    <property type="entry name" value="Methylated DNA-protein cysteine methyltransferase, C-terminal domain"/>
    <property type="match status" value="1"/>
</dbReference>
<dbReference type="GO" id="GO:0032259">
    <property type="term" value="P:methylation"/>
    <property type="evidence" value="ECO:0007669"/>
    <property type="project" value="UniProtKB-KW"/>
</dbReference>
<evidence type="ECO:0000256" key="5">
    <source>
        <dbReference type="ARBA" id="ARBA00023204"/>
    </source>
</evidence>
<dbReference type="InterPro" id="IPR036217">
    <property type="entry name" value="MethylDNA_cys_MeTrfase_DNAb"/>
</dbReference>
<gene>
    <name evidence="8" type="ORF">NVS88_01395</name>
</gene>
<comment type="catalytic activity">
    <reaction evidence="1">
        <text>a 4-O-methyl-thymidine in DNA + L-cysteinyl-[protein] = a thymidine in DNA + S-methyl-L-cysteinyl-[protein]</text>
        <dbReference type="Rhea" id="RHEA:53428"/>
        <dbReference type="Rhea" id="RHEA-COMP:10131"/>
        <dbReference type="Rhea" id="RHEA-COMP:10132"/>
        <dbReference type="Rhea" id="RHEA-COMP:13555"/>
        <dbReference type="Rhea" id="RHEA-COMP:13556"/>
        <dbReference type="ChEBI" id="CHEBI:29950"/>
        <dbReference type="ChEBI" id="CHEBI:82612"/>
        <dbReference type="ChEBI" id="CHEBI:137386"/>
        <dbReference type="ChEBI" id="CHEBI:137387"/>
        <dbReference type="EC" id="2.1.1.63"/>
    </reaction>
</comment>
<keyword evidence="5" id="KW-0234">DNA repair</keyword>
<dbReference type="AlphaFoldDB" id="A0A9X4RC51"/>
<accession>A0A9X4RC51</accession>
<keyword evidence="4" id="KW-0227">DNA damage</keyword>
<protein>
    <submittedName>
        <fullName evidence="8">MGMT family protein</fullName>
    </submittedName>
</protein>
<evidence type="ECO:0000313" key="9">
    <source>
        <dbReference type="Proteomes" id="UP001152755"/>
    </source>
</evidence>
<dbReference type="PANTHER" id="PTHR10815">
    <property type="entry name" value="METHYLATED-DNA--PROTEIN-CYSTEINE METHYLTRANSFERASE"/>
    <property type="match status" value="1"/>
</dbReference>
<comment type="caution">
    <text evidence="8">The sequence shown here is derived from an EMBL/GenBank/DDBJ whole genome shotgun (WGS) entry which is preliminary data.</text>
</comment>
<evidence type="ECO:0000256" key="4">
    <source>
        <dbReference type="ARBA" id="ARBA00022763"/>
    </source>
</evidence>
<comment type="catalytic activity">
    <reaction evidence="6">
        <text>a 6-O-methyl-2'-deoxyguanosine in DNA + L-cysteinyl-[protein] = S-methyl-L-cysteinyl-[protein] + a 2'-deoxyguanosine in DNA</text>
        <dbReference type="Rhea" id="RHEA:24000"/>
        <dbReference type="Rhea" id="RHEA-COMP:10131"/>
        <dbReference type="Rhea" id="RHEA-COMP:10132"/>
        <dbReference type="Rhea" id="RHEA-COMP:11367"/>
        <dbReference type="Rhea" id="RHEA-COMP:11368"/>
        <dbReference type="ChEBI" id="CHEBI:29950"/>
        <dbReference type="ChEBI" id="CHEBI:82612"/>
        <dbReference type="ChEBI" id="CHEBI:85445"/>
        <dbReference type="ChEBI" id="CHEBI:85448"/>
        <dbReference type="EC" id="2.1.1.63"/>
    </reaction>
</comment>
<evidence type="ECO:0000313" key="8">
    <source>
        <dbReference type="EMBL" id="MDG3013208.1"/>
    </source>
</evidence>
<dbReference type="NCBIfam" id="TIGR00589">
    <property type="entry name" value="ogt"/>
    <property type="match status" value="1"/>
</dbReference>